<feature type="region of interest" description="Disordered" evidence="8">
    <location>
        <begin position="220"/>
        <end position="240"/>
    </location>
</feature>
<dbReference type="GO" id="GO:0005730">
    <property type="term" value="C:nucleolus"/>
    <property type="evidence" value="ECO:0007669"/>
    <property type="project" value="UniProtKB-SubCell"/>
</dbReference>
<proteinExistence type="inferred from homology"/>
<dbReference type="Proteomes" id="UP000007802">
    <property type="component" value="Unassembled WGS sequence"/>
</dbReference>
<feature type="region of interest" description="Disordered" evidence="8">
    <location>
        <begin position="261"/>
        <end position="283"/>
    </location>
</feature>
<evidence type="ECO:0000256" key="3">
    <source>
        <dbReference type="ARBA" id="ARBA00008479"/>
    </source>
</evidence>
<dbReference type="HOGENOM" id="CLU_078857_0_0_1"/>
<gene>
    <name evidence="9" type="ORF">BDDG_05724</name>
</gene>
<keyword evidence="6" id="KW-0539">Nucleus</keyword>
<feature type="compositionally biased region" description="Basic residues" evidence="8">
    <location>
        <begin position="271"/>
        <end position="283"/>
    </location>
</feature>
<accession>F2THR7</accession>
<comment type="function">
    <text evidence="1">Involved in the biogenesis of the 60S ribosomal subunit.</text>
</comment>
<sequence length="283" mass="31849">MPRIGANIDDQAYPKNLFLSIGSRNQPTKSYKHPQKNLRLKMGRILQKRKNRSGAPRVKQRANRLKNGNKKINVLGNAIIAQNWDKKLTLTQNYRRLGLASQLNAPTGGAEKKLADLSSGQQHTDSLHLLPSSTILKMIKPTEARVERDPETGRILRVIHPENDDEVEIAGRKRRKANPLEDPLNEVGQAGLGNPSMSIPGSMSSSAIVQALERQAALEEEALKKKQPRQQSKREEEWLGRLVAKHGDNIGAMVRDRRLNPMQQTEGDIKRRLKKWKEKRGAA</sequence>
<dbReference type="EMBL" id="GG749438">
    <property type="protein sequence ID" value="EGE82780.2"/>
    <property type="molecule type" value="Genomic_DNA"/>
</dbReference>
<comment type="subunit">
    <text evidence="4">Component of the pre-66S ribosomal particle.</text>
</comment>
<dbReference type="Pfam" id="PF09420">
    <property type="entry name" value="Nop16"/>
    <property type="match status" value="1"/>
</dbReference>
<keyword evidence="7" id="KW-0687">Ribonucleoprotein</keyword>
<dbReference type="AlphaFoldDB" id="F2THR7"/>
<dbReference type="InterPro" id="IPR019002">
    <property type="entry name" value="Ribosome_biogenesis_Nop16"/>
</dbReference>
<evidence type="ECO:0000256" key="2">
    <source>
        <dbReference type="ARBA" id="ARBA00004604"/>
    </source>
</evidence>
<protein>
    <recommendedName>
        <fullName evidence="5">Nucleolar protein 16</fullName>
    </recommendedName>
</protein>
<reference evidence="9" key="1">
    <citation type="submission" date="2010-03" db="EMBL/GenBank/DDBJ databases">
        <title>Annotation of Blastomyces dermatitidis strain ATCC 18188.</title>
        <authorList>
            <consortium name="The Broad Institute Genome Sequencing Platform"/>
            <consortium name="Broad Institute Genome Sequencing Center for Infectious Disease."/>
            <person name="Cuomo C."/>
            <person name="Klein B."/>
            <person name="Sullivan T."/>
            <person name="Heitman J."/>
            <person name="Young S."/>
            <person name="Zeng Q."/>
            <person name="Gargeya S."/>
            <person name="Alvarado L."/>
            <person name="Berlin A.M."/>
            <person name="Chapman S.B."/>
            <person name="Chen Z."/>
            <person name="Freedman E."/>
            <person name="Gellesch M."/>
            <person name="Goldberg J."/>
            <person name="Griggs A."/>
            <person name="Gujja S."/>
            <person name="Heilman E."/>
            <person name="Heiman D."/>
            <person name="Howarth C."/>
            <person name="Mehta T."/>
            <person name="Neiman D."/>
            <person name="Pearson M."/>
            <person name="Roberts A."/>
            <person name="Saif S."/>
            <person name="Shea T."/>
            <person name="Shenoy N."/>
            <person name="Sisk P."/>
            <person name="Stolte C."/>
            <person name="Sykes S."/>
            <person name="White J."/>
            <person name="Yandava C."/>
            <person name="Haas B."/>
            <person name="Nusbaum C."/>
            <person name="Birren B."/>
        </authorList>
    </citation>
    <scope>NUCLEOTIDE SEQUENCE [LARGE SCALE GENOMIC DNA]</scope>
    <source>
        <strain evidence="9">ATCC 18188</strain>
    </source>
</reference>
<evidence type="ECO:0000313" key="9">
    <source>
        <dbReference type="EMBL" id="EGE82780.2"/>
    </source>
</evidence>
<dbReference type="PANTHER" id="PTHR13243:SF1">
    <property type="entry name" value="NUCLEOLAR PROTEIN 16"/>
    <property type="match status" value="1"/>
</dbReference>
<dbReference type="PANTHER" id="PTHR13243">
    <property type="entry name" value="HSPC111 PROTEIN-RELATED"/>
    <property type="match status" value="1"/>
</dbReference>
<evidence type="ECO:0000256" key="4">
    <source>
        <dbReference type="ARBA" id="ARBA00011187"/>
    </source>
</evidence>
<name>F2THR7_AJEDA</name>
<evidence type="ECO:0000256" key="7">
    <source>
        <dbReference type="ARBA" id="ARBA00023274"/>
    </source>
</evidence>
<dbReference type="OrthoDB" id="285729at2759"/>
<organism evidence="9">
    <name type="scientific">Ajellomyces dermatitidis (strain ATCC 18188 / CBS 674.68)</name>
    <name type="common">Blastomyces dermatitidis</name>
    <dbReference type="NCBI Taxonomy" id="653446"/>
    <lineage>
        <taxon>Eukaryota</taxon>
        <taxon>Fungi</taxon>
        <taxon>Dikarya</taxon>
        <taxon>Ascomycota</taxon>
        <taxon>Pezizomycotina</taxon>
        <taxon>Eurotiomycetes</taxon>
        <taxon>Eurotiomycetidae</taxon>
        <taxon>Onygenales</taxon>
        <taxon>Ajellomycetaceae</taxon>
        <taxon>Blastomyces</taxon>
    </lineage>
</organism>
<dbReference type="GO" id="GO:0042273">
    <property type="term" value="P:ribosomal large subunit biogenesis"/>
    <property type="evidence" value="ECO:0007669"/>
    <property type="project" value="TreeGrafter"/>
</dbReference>
<evidence type="ECO:0000256" key="6">
    <source>
        <dbReference type="ARBA" id="ARBA00023242"/>
    </source>
</evidence>
<evidence type="ECO:0000256" key="5">
    <source>
        <dbReference type="ARBA" id="ARBA00015522"/>
    </source>
</evidence>
<dbReference type="GO" id="GO:1990904">
    <property type="term" value="C:ribonucleoprotein complex"/>
    <property type="evidence" value="ECO:0007669"/>
    <property type="project" value="UniProtKB-KW"/>
</dbReference>
<comment type="similarity">
    <text evidence="3">Belongs to the NOP16 family.</text>
</comment>
<evidence type="ECO:0000256" key="8">
    <source>
        <dbReference type="SAM" id="MobiDB-lite"/>
    </source>
</evidence>
<comment type="subcellular location">
    <subcellularLocation>
        <location evidence="2">Nucleus</location>
        <location evidence="2">Nucleolus</location>
    </subcellularLocation>
</comment>
<evidence type="ECO:0000256" key="1">
    <source>
        <dbReference type="ARBA" id="ARBA00002889"/>
    </source>
</evidence>